<evidence type="ECO:0000256" key="17">
    <source>
        <dbReference type="RuleBase" id="RU004516"/>
    </source>
</evidence>
<dbReference type="Proteomes" id="UP001154240">
    <property type="component" value="Unassembled WGS sequence"/>
</dbReference>
<dbReference type="GO" id="GO:0008652">
    <property type="term" value="P:amino acid biosynthetic process"/>
    <property type="evidence" value="ECO:0007669"/>
    <property type="project" value="UniProtKB-KW"/>
</dbReference>
<dbReference type="FunFam" id="3.30.470.10:FF:000002">
    <property type="entry name" value="Branched-chain-amino-acid aminotransferase"/>
    <property type="match status" value="1"/>
</dbReference>
<keyword evidence="11 18" id="KW-0100">Branched-chain amino acid biosynthesis</keyword>
<keyword evidence="9 18" id="KW-0808">Transferase</keyword>
<evidence type="ECO:0000256" key="12">
    <source>
        <dbReference type="ARBA" id="ARBA00048212"/>
    </source>
</evidence>
<dbReference type="GO" id="GO:0004084">
    <property type="term" value="F:branched-chain-amino-acid transaminase activity"/>
    <property type="evidence" value="ECO:0007669"/>
    <property type="project" value="UniProtKB-EC"/>
</dbReference>
<evidence type="ECO:0000256" key="2">
    <source>
        <dbReference type="ARBA" id="ARBA00003109"/>
    </source>
</evidence>
<dbReference type="Gene3D" id="3.30.470.10">
    <property type="match status" value="1"/>
</dbReference>
<evidence type="ECO:0000256" key="16">
    <source>
        <dbReference type="RuleBase" id="RU004106"/>
    </source>
</evidence>
<comment type="similarity">
    <text evidence="6 16">Belongs to the class-IV pyridoxal-phosphate-dependent aminotransferase family.</text>
</comment>
<evidence type="ECO:0000256" key="4">
    <source>
        <dbReference type="ARBA" id="ARBA00004931"/>
    </source>
</evidence>
<dbReference type="InterPro" id="IPR043132">
    <property type="entry name" value="BCAT-like_C"/>
</dbReference>
<evidence type="ECO:0000256" key="7">
    <source>
        <dbReference type="ARBA" id="ARBA00022576"/>
    </source>
</evidence>
<evidence type="ECO:0000256" key="3">
    <source>
        <dbReference type="ARBA" id="ARBA00004824"/>
    </source>
</evidence>
<dbReference type="InterPro" id="IPR005786">
    <property type="entry name" value="B_amino_transII"/>
</dbReference>
<evidence type="ECO:0000256" key="19">
    <source>
        <dbReference type="SAM" id="MobiDB-lite"/>
    </source>
</evidence>
<evidence type="ECO:0000256" key="6">
    <source>
        <dbReference type="ARBA" id="ARBA00009320"/>
    </source>
</evidence>
<dbReference type="InterPro" id="IPR001544">
    <property type="entry name" value="Aminotrans_IV"/>
</dbReference>
<evidence type="ECO:0000256" key="14">
    <source>
        <dbReference type="ARBA" id="ARBA00049229"/>
    </source>
</evidence>
<reference evidence="20" key="2">
    <citation type="submission" date="2022-10" db="EMBL/GenBank/DDBJ databases">
        <authorList>
            <person name="Aronson H.S."/>
        </authorList>
    </citation>
    <scope>NUCLEOTIDE SEQUENCE</scope>
    <source>
        <strain evidence="20">RS19-109</strain>
    </source>
</reference>
<comment type="pathway">
    <text evidence="4">Amino-acid biosynthesis; L-valine biosynthesis; L-valine from pyruvate: step 4/4.</text>
</comment>
<dbReference type="EC" id="2.6.1.42" evidence="18"/>
<evidence type="ECO:0000256" key="15">
    <source>
        <dbReference type="PIRSR" id="PIRSR006468-1"/>
    </source>
</evidence>
<dbReference type="NCBIfam" id="NF009897">
    <property type="entry name" value="PRK13357.1"/>
    <property type="match status" value="1"/>
</dbReference>
<comment type="caution">
    <text evidence="20">The sequence shown here is derived from an EMBL/GenBank/DDBJ whole genome shotgun (WGS) entry which is preliminary data.</text>
</comment>
<feature type="modified residue" description="N6-(pyridoxal phosphate)lysine" evidence="15">
    <location>
        <position position="196"/>
    </location>
</feature>
<dbReference type="PROSITE" id="PS00770">
    <property type="entry name" value="AA_TRANSFER_CLASS_4"/>
    <property type="match status" value="1"/>
</dbReference>
<dbReference type="InterPro" id="IPR018300">
    <property type="entry name" value="Aminotrans_IV_CS"/>
</dbReference>
<dbReference type="InterPro" id="IPR036038">
    <property type="entry name" value="Aminotransferase-like"/>
</dbReference>
<dbReference type="NCBIfam" id="TIGR01123">
    <property type="entry name" value="ilvE_II"/>
    <property type="match status" value="1"/>
</dbReference>
<protein>
    <recommendedName>
        <fullName evidence="18">Branched-chain-amino-acid aminotransferase</fullName>
        <ecNumber evidence="18">2.6.1.42</ecNumber>
    </recommendedName>
</protein>
<dbReference type="GO" id="GO:0009082">
    <property type="term" value="P:branched-chain amino acid biosynthetic process"/>
    <property type="evidence" value="ECO:0007669"/>
    <property type="project" value="UniProtKB-KW"/>
</dbReference>
<keyword evidence="7 18" id="KW-0032">Aminotransferase</keyword>
<comment type="catalytic activity">
    <reaction evidence="14 18">
        <text>L-leucine + 2-oxoglutarate = 4-methyl-2-oxopentanoate + L-glutamate</text>
        <dbReference type="Rhea" id="RHEA:18321"/>
        <dbReference type="ChEBI" id="CHEBI:16810"/>
        <dbReference type="ChEBI" id="CHEBI:17865"/>
        <dbReference type="ChEBI" id="CHEBI:29985"/>
        <dbReference type="ChEBI" id="CHEBI:57427"/>
        <dbReference type="EC" id="2.6.1.42"/>
    </reaction>
</comment>
<comment type="function">
    <text evidence="2">Acts on leucine, isoleucine and valine.</text>
</comment>
<dbReference type="RefSeq" id="WP_307632372.1">
    <property type="nucleotide sequence ID" value="NZ_JAPHEH010000001.1"/>
</dbReference>
<sequence length="355" mass="39201">MDIQLEKISEKEAKTKPDQNSLGFGRHFTDHMLVMPYTEGKGWHDLTIQPYRNFSLDPAAMVLHYGQAIFEGMKAYRGKDGGIYLFRPADNIERMNISAARLCMPQLPVDEVLVALKELLRLDEDWIPTAKGATLYIRPTMIATEAALGVRPAKQYLFFVILSPVGAYYPEGFNPVKIYVTDKYVRAVPGGVGHIKTAGNYAASIMAAVEAQQAGFTQVLWLDAVERRYIEEVGTMNIFFVIGDEIVTPPLGGSILPGITRDSVIQVAKGWGLNVVERRITIDEVLAAQENGSLKEIFGTGTAAVISPVGSLHYKGQDCLINNGETGALSQRLFDEIQAIQYGAKEDPYGWVIRV</sequence>
<comment type="pathway">
    <text evidence="5">Amino-acid biosynthesis; L-leucine biosynthesis; L-leucine from 3-methyl-2-oxobutanoate: step 4/4.</text>
</comment>
<keyword evidence="8 18" id="KW-0028">Amino-acid biosynthesis</keyword>
<evidence type="ECO:0000256" key="8">
    <source>
        <dbReference type="ARBA" id="ARBA00022605"/>
    </source>
</evidence>
<evidence type="ECO:0000256" key="13">
    <source>
        <dbReference type="ARBA" id="ARBA00048798"/>
    </source>
</evidence>
<comment type="catalytic activity">
    <reaction evidence="12 18">
        <text>L-valine + 2-oxoglutarate = 3-methyl-2-oxobutanoate + L-glutamate</text>
        <dbReference type="Rhea" id="RHEA:24813"/>
        <dbReference type="ChEBI" id="CHEBI:11851"/>
        <dbReference type="ChEBI" id="CHEBI:16810"/>
        <dbReference type="ChEBI" id="CHEBI:29985"/>
        <dbReference type="ChEBI" id="CHEBI:57762"/>
        <dbReference type="EC" id="2.6.1.42"/>
    </reaction>
</comment>
<evidence type="ECO:0000313" key="20">
    <source>
        <dbReference type="EMBL" id="MDG4475400.1"/>
    </source>
</evidence>
<gene>
    <name evidence="20" type="ORF">OLX77_04400</name>
</gene>
<evidence type="ECO:0000256" key="10">
    <source>
        <dbReference type="ARBA" id="ARBA00022898"/>
    </source>
</evidence>
<organism evidence="20 21">
    <name type="scientific">Thiovibrio frasassiensis</name>
    <dbReference type="NCBI Taxonomy" id="2984131"/>
    <lineage>
        <taxon>Bacteria</taxon>
        <taxon>Pseudomonadati</taxon>
        <taxon>Thermodesulfobacteriota</taxon>
        <taxon>Desulfobulbia</taxon>
        <taxon>Desulfobulbales</taxon>
        <taxon>Thiovibrionaceae</taxon>
        <taxon>Thiovibrio</taxon>
    </lineage>
</organism>
<evidence type="ECO:0000256" key="11">
    <source>
        <dbReference type="ARBA" id="ARBA00023304"/>
    </source>
</evidence>
<comment type="cofactor">
    <cofactor evidence="1 17">
        <name>pyridoxal 5'-phosphate</name>
        <dbReference type="ChEBI" id="CHEBI:597326"/>
    </cofactor>
</comment>
<feature type="region of interest" description="Disordered" evidence="19">
    <location>
        <begin position="1"/>
        <end position="21"/>
    </location>
</feature>
<dbReference type="PANTHER" id="PTHR11825">
    <property type="entry name" value="SUBGROUP IIII AMINOTRANSFERASE"/>
    <property type="match status" value="1"/>
</dbReference>
<dbReference type="Gene3D" id="3.20.10.10">
    <property type="entry name" value="D-amino Acid Aminotransferase, subunit A, domain 2"/>
    <property type="match status" value="1"/>
</dbReference>
<evidence type="ECO:0000256" key="9">
    <source>
        <dbReference type="ARBA" id="ARBA00022679"/>
    </source>
</evidence>
<feature type="compositionally biased region" description="Basic and acidic residues" evidence="19">
    <location>
        <begin position="1"/>
        <end position="17"/>
    </location>
</feature>
<dbReference type="PANTHER" id="PTHR11825:SF44">
    <property type="entry name" value="BRANCHED-CHAIN-AMINO-ACID AMINOTRANSFERASE"/>
    <property type="match status" value="1"/>
</dbReference>
<evidence type="ECO:0000256" key="1">
    <source>
        <dbReference type="ARBA" id="ARBA00001933"/>
    </source>
</evidence>
<evidence type="ECO:0000256" key="5">
    <source>
        <dbReference type="ARBA" id="ARBA00005072"/>
    </source>
</evidence>
<dbReference type="CDD" id="cd01557">
    <property type="entry name" value="BCAT_beta_family"/>
    <property type="match status" value="1"/>
</dbReference>
<comment type="catalytic activity">
    <reaction evidence="13 18">
        <text>L-isoleucine + 2-oxoglutarate = (S)-3-methyl-2-oxopentanoate + L-glutamate</text>
        <dbReference type="Rhea" id="RHEA:24801"/>
        <dbReference type="ChEBI" id="CHEBI:16810"/>
        <dbReference type="ChEBI" id="CHEBI:29985"/>
        <dbReference type="ChEBI" id="CHEBI:35146"/>
        <dbReference type="ChEBI" id="CHEBI:58045"/>
        <dbReference type="EC" id="2.6.1.42"/>
    </reaction>
</comment>
<dbReference type="Pfam" id="PF01063">
    <property type="entry name" value="Aminotran_4"/>
    <property type="match status" value="1"/>
</dbReference>
<proteinExistence type="inferred from homology"/>
<dbReference type="EMBL" id="JAPHEH010000001">
    <property type="protein sequence ID" value="MDG4475400.1"/>
    <property type="molecule type" value="Genomic_DNA"/>
</dbReference>
<keyword evidence="21" id="KW-1185">Reference proteome</keyword>
<evidence type="ECO:0000313" key="21">
    <source>
        <dbReference type="Proteomes" id="UP001154240"/>
    </source>
</evidence>
<accession>A0A9X4RLJ2</accession>
<reference evidence="20" key="1">
    <citation type="journal article" date="2022" name="bioRxiv">
        <title>Thiovibrio frasassiensisgen. nov., sp. nov., an autotrophic, elemental sulfur disproportionating bacterium isolated from sulfidic karst sediment, and proposal of Thiovibrionaceae fam. nov.</title>
        <authorList>
            <person name="Aronson H."/>
            <person name="Thomas C."/>
            <person name="Bhattacharyya M."/>
            <person name="Eckstein S."/>
            <person name="Jensen S."/>
            <person name="Barco R."/>
            <person name="Macalady J."/>
            <person name="Amend J."/>
        </authorList>
    </citation>
    <scope>NUCLEOTIDE SEQUENCE</scope>
    <source>
        <strain evidence="20">RS19-109</strain>
    </source>
</reference>
<evidence type="ECO:0000256" key="18">
    <source>
        <dbReference type="RuleBase" id="RU004517"/>
    </source>
</evidence>
<dbReference type="PIRSF" id="PIRSF006468">
    <property type="entry name" value="BCAT1"/>
    <property type="match status" value="1"/>
</dbReference>
<dbReference type="InterPro" id="IPR043131">
    <property type="entry name" value="BCAT-like_N"/>
</dbReference>
<comment type="pathway">
    <text evidence="3">Amino-acid biosynthesis; L-isoleucine biosynthesis; L-isoleucine from 2-oxobutanoate: step 4/4.</text>
</comment>
<dbReference type="SUPFAM" id="SSF56752">
    <property type="entry name" value="D-aminoacid aminotransferase-like PLP-dependent enzymes"/>
    <property type="match status" value="1"/>
</dbReference>
<dbReference type="AlphaFoldDB" id="A0A9X4RLJ2"/>
<keyword evidence="10 17" id="KW-0663">Pyridoxal phosphate</keyword>
<name>A0A9X4RLJ2_9BACT</name>
<dbReference type="InterPro" id="IPR033939">
    <property type="entry name" value="BCAT_family"/>
</dbReference>